<feature type="signal peptide" evidence="1">
    <location>
        <begin position="1"/>
        <end position="24"/>
    </location>
</feature>
<name>A0ABP8UN62_9ACTN</name>
<evidence type="ECO:0000256" key="1">
    <source>
        <dbReference type="SAM" id="SignalP"/>
    </source>
</evidence>
<comment type="caution">
    <text evidence="2">The sequence shown here is derived from an EMBL/GenBank/DDBJ whole genome shotgun (WGS) entry which is preliminary data.</text>
</comment>
<keyword evidence="3" id="KW-1185">Reference proteome</keyword>
<sequence>MRRSLAVVGTATALTVVFASSAAAATGWRIVGTHVNARIHAVAAVSAKDVWAVGDETVSGKYRALVRHWNGKTWKTLAVPSAVKGISLSHVAASSSTNVWVTGVDVRSFQSYALRWDGRKWHTGPSHKAIEPISDAIAAIGKKDVWLLGLGAHLAAGQARHFDGKSWKTVSVPGFVSSVSAVSSRDIWATGLVPGKTQYQAAVMHWNGKKWRTVLTPDSETGFSSVLALGAKDVWVSGSASGHGVILHWNGKKWATTTPAAGVRGIGALVSDGSKGLWAVADQTRLLRYRAGRWNLTALPQRSGYTTRVYGLAQVKGATSVWGVGALSVSAGGDLTEKADVIVKYGR</sequence>
<keyword evidence="1" id="KW-0732">Signal</keyword>
<organism evidence="2 3">
    <name type="scientific">Actinoallomurus vinaceus</name>
    <dbReference type="NCBI Taxonomy" id="1080074"/>
    <lineage>
        <taxon>Bacteria</taxon>
        <taxon>Bacillati</taxon>
        <taxon>Actinomycetota</taxon>
        <taxon>Actinomycetes</taxon>
        <taxon>Streptosporangiales</taxon>
        <taxon>Thermomonosporaceae</taxon>
        <taxon>Actinoallomurus</taxon>
    </lineage>
</organism>
<dbReference type="EMBL" id="BAABHK010000013">
    <property type="protein sequence ID" value="GAA4634005.1"/>
    <property type="molecule type" value="Genomic_DNA"/>
</dbReference>
<dbReference type="Proteomes" id="UP001501442">
    <property type="component" value="Unassembled WGS sequence"/>
</dbReference>
<reference evidence="3" key="1">
    <citation type="journal article" date="2019" name="Int. J. Syst. Evol. Microbiol.">
        <title>The Global Catalogue of Microorganisms (GCM) 10K type strain sequencing project: providing services to taxonomists for standard genome sequencing and annotation.</title>
        <authorList>
            <consortium name="The Broad Institute Genomics Platform"/>
            <consortium name="The Broad Institute Genome Sequencing Center for Infectious Disease"/>
            <person name="Wu L."/>
            <person name="Ma J."/>
        </authorList>
    </citation>
    <scope>NUCLEOTIDE SEQUENCE [LARGE SCALE GENOMIC DNA]</scope>
    <source>
        <strain evidence="3">JCM 17939</strain>
    </source>
</reference>
<gene>
    <name evidence="2" type="ORF">GCM10023196_073830</name>
</gene>
<dbReference type="InterPro" id="IPR011043">
    <property type="entry name" value="Gal_Oxase/kelch_b-propeller"/>
</dbReference>
<feature type="chain" id="PRO_5047162395" evidence="1">
    <location>
        <begin position="25"/>
        <end position="347"/>
    </location>
</feature>
<evidence type="ECO:0000313" key="2">
    <source>
        <dbReference type="EMBL" id="GAA4634005.1"/>
    </source>
</evidence>
<evidence type="ECO:0000313" key="3">
    <source>
        <dbReference type="Proteomes" id="UP001501442"/>
    </source>
</evidence>
<accession>A0ABP8UN62</accession>
<proteinExistence type="predicted"/>
<dbReference type="RefSeq" id="WP_345436997.1">
    <property type="nucleotide sequence ID" value="NZ_BAABHK010000013.1"/>
</dbReference>
<dbReference type="SUPFAM" id="SSF50965">
    <property type="entry name" value="Galactose oxidase, central domain"/>
    <property type="match status" value="1"/>
</dbReference>
<dbReference type="SUPFAM" id="SSF63829">
    <property type="entry name" value="Calcium-dependent phosphotriesterase"/>
    <property type="match status" value="1"/>
</dbReference>
<protein>
    <submittedName>
        <fullName evidence="2">Uncharacterized protein</fullName>
    </submittedName>
</protein>